<reference evidence="1" key="1">
    <citation type="journal article" date="2023" name="Front. Mar. Sci.">
        <title>A new Merluccius polli reference genome to investigate the effects of global change in West African waters.</title>
        <authorList>
            <person name="Mateo J.L."/>
            <person name="Blanco-Fernandez C."/>
            <person name="Garcia-Vazquez E."/>
            <person name="Machado-Schiaffino G."/>
        </authorList>
    </citation>
    <scope>NUCLEOTIDE SEQUENCE</scope>
    <source>
        <strain evidence="1">C29</strain>
        <tissue evidence="1">Fin</tissue>
    </source>
</reference>
<dbReference type="AlphaFoldDB" id="A0AA47MGM2"/>
<dbReference type="EMBL" id="JAOPHQ010004284">
    <property type="protein sequence ID" value="KAK0139889.1"/>
    <property type="molecule type" value="Genomic_DNA"/>
</dbReference>
<keyword evidence="2" id="KW-1185">Reference proteome</keyword>
<organism evidence="1 2">
    <name type="scientific">Merluccius polli</name>
    <name type="common">Benguela hake</name>
    <name type="synonym">Merluccius cadenati</name>
    <dbReference type="NCBI Taxonomy" id="89951"/>
    <lineage>
        <taxon>Eukaryota</taxon>
        <taxon>Metazoa</taxon>
        <taxon>Chordata</taxon>
        <taxon>Craniata</taxon>
        <taxon>Vertebrata</taxon>
        <taxon>Euteleostomi</taxon>
        <taxon>Actinopterygii</taxon>
        <taxon>Neopterygii</taxon>
        <taxon>Teleostei</taxon>
        <taxon>Neoteleostei</taxon>
        <taxon>Acanthomorphata</taxon>
        <taxon>Zeiogadaria</taxon>
        <taxon>Gadariae</taxon>
        <taxon>Gadiformes</taxon>
        <taxon>Gadoidei</taxon>
        <taxon>Merlucciidae</taxon>
        <taxon>Merluccius</taxon>
    </lineage>
</organism>
<protein>
    <submittedName>
        <fullName evidence="1">Uncharacterized protein</fullName>
    </submittedName>
</protein>
<name>A0AA47MGM2_MERPO</name>
<evidence type="ECO:0000313" key="2">
    <source>
        <dbReference type="Proteomes" id="UP001174136"/>
    </source>
</evidence>
<dbReference type="Proteomes" id="UP001174136">
    <property type="component" value="Unassembled WGS sequence"/>
</dbReference>
<gene>
    <name evidence="1" type="ORF">N1851_023199</name>
</gene>
<sequence>MAPLSEASKQILLLELTVTWEGCIEEANERKRAKHAKLVEQCRSNGRRVRCEPIEVGSITGTSKRRASKTVTEAAEDASRWLRIRRVMGEILLPGHKLGLNQSQLGRLGKTRNT</sequence>
<accession>A0AA47MGM2</accession>
<evidence type="ECO:0000313" key="1">
    <source>
        <dbReference type="EMBL" id="KAK0139889.1"/>
    </source>
</evidence>
<comment type="caution">
    <text evidence="1">The sequence shown here is derived from an EMBL/GenBank/DDBJ whole genome shotgun (WGS) entry which is preliminary data.</text>
</comment>
<proteinExistence type="predicted"/>